<sequence>MITGKSENGFEFEIDEKNLNDFRMIRLLAKASKEDDITLYSEAMEKIFGEEQFERMLEFLADDKGRVPIESISKLFTDICESVKELKNS</sequence>
<protein>
    <recommendedName>
        <fullName evidence="2">Phage protein</fullName>
    </recommendedName>
</protein>
<accession>A0A8S5SKS6</accession>
<organism evidence="1">
    <name type="scientific">Phage sp. ctgh419</name>
    <dbReference type="NCBI Taxonomy" id="2828009"/>
    <lineage>
        <taxon>Viruses</taxon>
    </lineage>
</organism>
<reference evidence="1" key="1">
    <citation type="journal article" date="2021" name="Proc. Natl. Acad. Sci. U.S.A.">
        <title>A Catalog of Tens of Thousands of Viruses from Human Metagenomes Reveals Hidden Associations with Chronic Diseases.</title>
        <authorList>
            <person name="Tisza M.J."/>
            <person name="Buck C.B."/>
        </authorList>
    </citation>
    <scope>NUCLEOTIDE SEQUENCE</scope>
    <source>
        <strain evidence="1">Ctgh419</strain>
    </source>
</reference>
<dbReference type="EMBL" id="BK032618">
    <property type="protein sequence ID" value="DAF51617.1"/>
    <property type="molecule type" value="Genomic_DNA"/>
</dbReference>
<evidence type="ECO:0000313" key="1">
    <source>
        <dbReference type="EMBL" id="DAF51617.1"/>
    </source>
</evidence>
<proteinExistence type="predicted"/>
<evidence type="ECO:0008006" key="2">
    <source>
        <dbReference type="Google" id="ProtNLM"/>
    </source>
</evidence>
<name>A0A8S5SKS6_9VIRU</name>